<evidence type="ECO:0000256" key="2">
    <source>
        <dbReference type="ARBA" id="ARBA00004760"/>
    </source>
</evidence>
<keyword evidence="12" id="KW-0472">Membrane</keyword>
<dbReference type="InterPro" id="IPR002347">
    <property type="entry name" value="SDR_fam"/>
</dbReference>
<feature type="transmembrane region" description="Helical" evidence="12">
    <location>
        <begin position="24"/>
        <end position="42"/>
    </location>
</feature>
<evidence type="ECO:0000256" key="3">
    <source>
        <dbReference type="ARBA" id="ARBA00004991"/>
    </source>
</evidence>
<evidence type="ECO:0000256" key="1">
    <source>
        <dbReference type="ARBA" id="ARBA00004240"/>
    </source>
</evidence>
<evidence type="ECO:0000256" key="9">
    <source>
        <dbReference type="ARBA" id="ARBA00026112"/>
    </source>
</evidence>
<dbReference type="SUPFAM" id="SSF51735">
    <property type="entry name" value="NAD(P)-binding Rossmann-fold domains"/>
    <property type="match status" value="1"/>
</dbReference>
<evidence type="ECO:0000256" key="6">
    <source>
        <dbReference type="ARBA" id="ARBA00022919"/>
    </source>
</evidence>
<dbReference type="GO" id="GO:0006666">
    <property type="term" value="P:3-keto-sphinganine metabolic process"/>
    <property type="evidence" value="ECO:0007669"/>
    <property type="project" value="InterPro"/>
</dbReference>
<dbReference type="PANTHER" id="PTHR43550:SF3">
    <property type="entry name" value="3-KETODIHYDROSPHINGOSINE REDUCTASE"/>
    <property type="match status" value="1"/>
</dbReference>
<comment type="catalytic activity">
    <reaction evidence="11">
        <text>sphinganine + NADP(+) = 3-oxosphinganine + NADPH + H(+)</text>
        <dbReference type="Rhea" id="RHEA:22640"/>
        <dbReference type="ChEBI" id="CHEBI:15378"/>
        <dbReference type="ChEBI" id="CHEBI:57783"/>
        <dbReference type="ChEBI" id="CHEBI:57817"/>
        <dbReference type="ChEBI" id="CHEBI:58299"/>
        <dbReference type="ChEBI" id="CHEBI:58349"/>
        <dbReference type="EC" id="1.1.1.102"/>
    </reaction>
    <physiologicalReaction direction="right-to-left" evidence="11">
        <dbReference type="Rhea" id="RHEA:22642"/>
    </physiologicalReaction>
</comment>
<sequence>MASLANLWASLTAATTTTATAPPLLIALVLVILAMAWSPFVSSSPRWNPAGRNVLITGGSQGLGLALAQLLASQGSNVTICARTESKLQSAVDSIRASAKTSAPSQRIDYVAADISTFAGAQHVVASCPVVPDTVFCCAGGAKPGFFLSQTEADFQAGIKTDYLTCLSTAHAAANAMARAYPVVASGSGDKAAASTPAPRPKIVLVSSMLGFMGLVGYSQYTPMKHAIRGLAESLRSELLLYGIDVHAYFPATILSPGFDEENKTKPKITRDIEGADEGLTPEQCAKKLVRGLQANNFFITSDTVTDLFRSSALGSAPTNNVVLDRIMAVVAWIALPIWRHFEADKAIKAHRQQHYEDLGLSSSSSSSSSS</sequence>
<dbReference type="CDD" id="cd08939">
    <property type="entry name" value="KDSR-like_SDR_c"/>
    <property type="match status" value="1"/>
</dbReference>
<keyword evidence="12" id="KW-1133">Transmembrane helix</keyword>
<dbReference type="GO" id="GO:0030148">
    <property type="term" value="P:sphingolipid biosynthetic process"/>
    <property type="evidence" value="ECO:0007669"/>
    <property type="project" value="InterPro"/>
</dbReference>
<dbReference type="AlphaFoldDB" id="A0A5C3EUR6"/>
<organism evidence="13 14">
    <name type="scientific">Pseudozyma flocculosa</name>
    <dbReference type="NCBI Taxonomy" id="84751"/>
    <lineage>
        <taxon>Eukaryota</taxon>
        <taxon>Fungi</taxon>
        <taxon>Dikarya</taxon>
        <taxon>Basidiomycota</taxon>
        <taxon>Ustilaginomycotina</taxon>
        <taxon>Ustilaginomycetes</taxon>
        <taxon>Ustilaginales</taxon>
        <taxon>Ustilaginaceae</taxon>
        <taxon>Pseudozyma</taxon>
    </lineage>
</organism>
<evidence type="ECO:0000256" key="12">
    <source>
        <dbReference type="SAM" id="Phobius"/>
    </source>
</evidence>
<comment type="function">
    <text evidence="10">Catalyzes the reduction of 3'-oxosphinganine (3-ketodihydrosphingosine/KDS) to sphinganine (dihydrosphingosine/DHS), the second step of de novo sphingolipid biosynthesis.</text>
</comment>
<proteinExistence type="predicted"/>
<keyword evidence="5" id="KW-0521">NADP</keyword>
<evidence type="ECO:0000256" key="5">
    <source>
        <dbReference type="ARBA" id="ARBA00022857"/>
    </source>
</evidence>
<comment type="subcellular location">
    <subcellularLocation>
        <location evidence="1">Endoplasmic reticulum</location>
    </subcellularLocation>
</comment>
<evidence type="ECO:0000256" key="10">
    <source>
        <dbReference type="ARBA" id="ARBA00044737"/>
    </source>
</evidence>
<evidence type="ECO:0000256" key="4">
    <source>
        <dbReference type="ARBA" id="ARBA00022824"/>
    </source>
</evidence>
<comment type="pathway">
    <text evidence="2">Lipid metabolism; sphingolipid metabolism.</text>
</comment>
<reference evidence="13 14" key="1">
    <citation type="submission" date="2018-03" db="EMBL/GenBank/DDBJ databases">
        <authorList>
            <person name="Guldener U."/>
        </authorList>
    </citation>
    <scope>NUCLEOTIDE SEQUENCE [LARGE SCALE GENOMIC DNA]</scope>
    <source>
        <strain evidence="13 14">DAOM196992</strain>
    </source>
</reference>
<gene>
    <name evidence="13" type="ORF">PSFLO_01253</name>
</gene>
<name>A0A5C3EUR6_9BASI</name>
<dbReference type="GO" id="GO:0005789">
    <property type="term" value="C:endoplasmic reticulum membrane"/>
    <property type="evidence" value="ECO:0007669"/>
    <property type="project" value="TreeGrafter"/>
</dbReference>
<evidence type="ECO:0000313" key="14">
    <source>
        <dbReference type="Proteomes" id="UP000323386"/>
    </source>
</evidence>
<evidence type="ECO:0000256" key="8">
    <source>
        <dbReference type="ARBA" id="ARBA00023098"/>
    </source>
</evidence>
<protein>
    <recommendedName>
        <fullName evidence="9">3-dehydrosphinganine reductase</fullName>
        <ecNumber evidence="9">1.1.1.102</ecNumber>
    </recommendedName>
</protein>
<dbReference type="Proteomes" id="UP000323386">
    <property type="component" value="Unassembled WGS sequence"/>
</dbReference>
<dbReference type="InterPro" id="IPR036291">
    <property type="entry name" value="NAD(P)-bd_dom_sf"/>
</dbReference>
<keyword evidence="4" id="KW-0256">Endoplasmic reticulum</keyword>
<dbReference type="FunFam" id="3.40.50.720:FF:000468">
    <property type="entry name" value="Short-chain dehydrogenase, putative"/>
    <property type="match status" value="1"/>
</dbReference>
<evidence type="ECO:0000313" key="13">
    <source>
        <dbReference type="EMBL" id="SPO35782.1"/>
    </source>
</evidence>
<dbReference type="EMBL" id="OOIP01000003">
    <property type="protein sequence ID" value="SPO35782.1"/>
    <property type="molecule type" value="Genomic_DNA"/>
</dbReference>
<keyword evidence="8" id="KW-0443">Lipid metabolism</keyword>
<keyword evidence="14" id="KW-1185">Reference proteome</keyword>
<keyword evidence="7" id="KW-0560">Oxidoreductase</keyword>
<dbReference type="PANTHER" id="PTHR43550">
    <property type="entry name" value="3-KETODIHYDROSPHINGOSINE REDUCTASE"/>
    <property type="match status" value="1"/>
</dbReference>
<dbReference type="GO" id="GO:0047560">
    <property type="term" value="F:3-dehydrosphinganine reductase activity"/>
    <property type="evidence" value="ECO:0007669"/>
    <property type="project" value="UniProtKB-EC"/>
</dbReference>
<dbReference type="Gene3D" id="3.40.50.720">
    <property type="entry name" value="NAD(P)-binding Rossmann-like Domain"/>
    <property type="match status" value="1"/>
</dbReference>
<accession>A0A5C3EUR6</accession>
<keyword evidence="6" id="KW-0746">Sphingolipid metabolism</keyword>
<comment type="pathway">
    <text evidence="3">Sphingolipid metabolism.</text>
</comment>
<dbReference type="PRINTS" id="PR00081">
    <property type="entry name" value="GDHRDH"/>
</dbReference>
<dbReference type="OrthoDB" id="10267115at2759"/>
<dbReference type="Pfam" id="PF00106">
    <property type="entry name" value="adh_short"/>
    <property type="match status" value="1"/>
</dbReference>
<dbReference type="EC" id="1.1.1.102" evidence="9"/>
<keyword evidence="12" id="KW-0812">Transmembrane</keyword>
<evidence type="ECO:0000256" key="11">
    <source>
        <dbReference type="ARBA" id="ARBA00048930"/>
    </source>
</evidence>
<evidence type="ECO:0000256" key="7">
    <source>
        <dbReference type="ARBA" id="ARBA00023002"/>
    </source>
</evidence>
<dbReference type="InterPro" id="IPR045022">
    <property type="entry name" value="KDSR-like"/>
</dbReference>